<feature type="chain" id="PRO_5003430492" evidence="4">
    <location>
        <begin position="23"/>
        <end position="325"/>
    </location>
</feature>
<dbReference type="SUPFAM" id="SSF49265">
    <property type="entry name" value="Fibronectin type III"/>
    <property type="match status" value="2"/>
</dbReference>
<dbReference type="AlphaFoldDB" id="G2GMN6"/>
<dbReference type="RefSeq" id="WP_007503864.1">
    <property type="nucleotide sequence ID" value="NZ_AGBF01000251.1"/>
</dbReference>
<dbReference type="PROSITE" id="PS50853">
    <property type="entry name" value="FN3"/>
    <property type="match status" value="3"/>
</dbReference>
<accession>G2GMN6</accession>
<reference evidence="6 7" key="1">
    <citation type="submission" date="2011-08" db="EMBL/GenBank/DDBJ databases">
        <authorList>
            <person name="Lin Y."/>
            <person name="Hao X."/>
            <person name="Johnstone L."/>
            <person name="Miller S.J."/>
            <person name="Wei G."/>
            <person name="Rensing C."/>
        </authorList>
    </citation>
    <scope>NUCLEOTIDE SEQUENCE [LARGE SCALE GENOMIC DNA]</scope>
    <source>
        <strain evidence="6 7">K42</strain>
    </source>
</reference>
<evidence type="ECO:0000256" key="1">
    <source>
        <dbReference type="ARBA" id="ARBA00023295"/>
    </source>
</evidence>
<feature type="domain" description="Fibronectin type-III" evidence="5">
    <location>
        <begin position="130"/>
        <end position="220"/>
    </location>
</feature>
<feature type="signal peptide" evidence="4">
    <location>
        <begin position="1"/>
        <end position="22"/>
    </location>
</feature>
<keyword evidence="7" id="KW-1185">Reference proteome</keyword>
<keyword evidence="6" id="KW-0378">Hydrolase</keyword>
<evidence type="ECO:0000313" key="6">
    <source>
        <dbReference type="EMBL" id="EGX55230.1"/>
    </source>
</evidence>
<comment type="caution">
    <text evidence="6">The sequence shown here is derived from an EMBL/GenBank/DDBJ whole genome shotgun (WGS) entry which is preliminary data.</text>
</comment>
<evidence type="ECO:0000256" key="3">
    <source>
        <dbReference type="SAM" id="MobiDB-lite"/>
    </source>
</evidence>
<gene>
    <name evidence="6" type="ORF">SZN_33951</name>
</gene>
<name>G2GMN6_9ACTN</name>
<dbReference type="SMART" id="SM00060">
    <property type="entry name" value="FN3"/>
    <property type="match status" value="3"/>
</dbReference>
<keyword evidence="2" id="KW-0624">Polysaccharide degradation</keyword>
<dbReference type="InterPro" id="IPR003961">
    <property type="entry name" value="FN3_dom"/>
</dbReference>
<dbReference type="OrthoDB" id="4320050at2"/>
<dbReference type="PATRIC" id="fig|700597.3.peg.6632"/>
<dbReference type="GO" id="GO:0016798">
    <property type="term" value="F:hydrolase activity, acting on glycosyl bonds"/>
    <property type="evidence" value="ECO:0007669"/>
    <property type="project" value="UniProtKB-KW"/>
</dbReference>
<keyword evidence="2" id="KW-0119">Carbohydrate metabolism</keyword>
<evidence type="ECO:0000313" key="7">
    <source>
        <dbReference type="Proteomes" id="UP000004217"/>
    </source>
</evidence>
<organism evidence="6 7">
    <name type="scientific">Streptomyces zinciresistens K42</name>
    <dbReference type="NCBI Taxonomy" id="700597"/>
    <lineage>
        <taxon>Bacteria</taxon>
        <taxon>Bacillati</taxon>
        <taxon>Actinomycetota</taxon>
        <taxon>Actinomycetes</taxon>
        <taxon>Kitasatosporales</taxon>
        <taxon>Streptomycetaceae</taxon>
        <taxon>Streptomyces</taxon>
    </lineage>
</organism>
<proteinExistence type="predicted"/>
<feature type="domain" description="Fibronectin type-III" evidence="5">
    <location>
        <begin position="36"/>
        <end position="123"/>
    </location>
</feature>
<keyword evidence="1" id="KW-0326">Glycosidase</keyword>
<dbReference type="Pfam" id="PF00041">
    <property type="entry name" value="fn3"/>
    <property type="match status" value="2"/>
</dbReference>
<dbReference type="PANTHER" id="PTHR46957:SF3">
    <property type="entry name" value="CYTOKINE RECEPTOR"/>
    <property type="match status" value="1"/>
</dbReference>
<dbReference type="InterPro" id="IPR036116">
    <property type="entry name" value="FN3_sf"/>
</dbReference>
<dbReference type="Gene3D" id="2.60.40.10">
    <property type="entry name" value="Immunoglobulins"/>
    <property type="match status" value="3"/>
</dbReference>
<protein>
    <submittedName>
        <fullName evidence="6">Sugar hydrolase</fullName>
    </submittedName>
</protein>
<dbReference type="GO" id="GO:0016020">
    <property type="term" value="C:membrane"/>
    <property type="evidence" value="ECO:0007669"/>
    <property type="project" value="UniProtKB-SubCell"/>
</dbReference>
<dbReference type="PANTHER" id="PTHR46957">
    <property type="entry name" value="CYTOKINE RECEPTOR"/>
    <property type="match status" value="1"/>
</dbReference>
<dbReference type="CDD" id="cd00063">
    <property type="entry name" value="FN3"/>
    <property type="match status" value="2"/>
</dbReference>
<dbReference type="GO" id="GO:0000272">
    <property type="term" value="P:polysaccharide catabolic process"/>
    <property type="evidence" value="ECO:0007669"/>
    <property type="project" value="UniProtKB-KW"/>
</dbReference>
<keyword evidence="4" id="KW-0732">Signal</keyword>
<dbReference type="EMBL" id="AGBF01000251">
    <property type="protein sequence ID" value="EGX55230.1"/>
    <property type="molecule type" value="Genomic_DNA"/>
</dbReference>
<feature type="domain" description="Fibronectin type-III" evidence="5">
    <location>
        <begin position="227"/>
        <end position="324"/>
    </location>
</feature>
<evidence type="ECO:0000259" key="5">
    <source>
        <dbReference type="PROSITE" id="PS50853"/>
    </source>
</evidence>
<sequence>MRRALVPLSLLCAALLPLTSCAWTGSAQDEGRMPGIPRGVTAQAGSATSVHVMWNAVAAPDGVRGYEVYRGGTKVKDVPAAERMADVVRLTPSTSYVFTVRARDRKGRLGPPSREVRAKTPRYLPADRSAPTRPGKAAGRVVASRAVQLSWAIARDDRDVVSYDIYQSGVKIHSVSGNQTAAVVTGLRPGQKYSFTVRARDAADNRSVPSAAVPLTTPGKDDGRGTAPTAFQATTRRAEGAYYLDLSWVPPRADGVIAEYQIQLDGRDATSLVFGGNPPGERVTYSTYLTPDTGVSRRVRVRARLPDGTWGGFSAERSVTTSARL</sequence>
<evidence type="ECO:0000256" key="4">
    <source>
        <dbReference type="SAM" id="SignalP"/>
    </source>
</evidence>
<feature type="region of interest" description="Disordered" evidence="3">
    <location>
        <begin position="206"/>
        <end position="227"/>
    </location>
</feature>
<dbReference type="InterPro" id="IPR013783">
    <property type="entry name" value="Ig-like_fold"/>
</dbReference>
<dbReference type="Proteomes" id="UP000004217">
    <property type="component" value="Unassembled WGS sequence"/>
</dbReference>
<dbReference type="InterPro" id="IPR050713">
    <property type="entry name" value="RTP_Phos/Ushers"/>
</dbReference>
<evidence type="ECO:0000256" key="2">
    <source>
        <dbReference type="ARBA" id="ARBA00023326"/>
    </source>
</evidence>